<dbReference type="InterPro" id="IPR011053">
    <property type="entry name" value="Single_hybrid_motif"/>
</dbReference>
<dbReference type="GO" id="GO:0004742">
    <property type="term" value="F:dihydrolipoyllysine-residue acetyltransferase activity"/>
    <property type="evidence" value="ECO:0007669"/>
    <property type="project" value="UniProtKB-UniRule"/>
</dbReference>
<dbReference type="NCBIfam" id="TIGR01348">
    <property type="entry name" value="PDHac_trf_long"/>
    <property type="match status" value="1"/>
</dbReference>
<feature type="domain" description="Peripheral subunit-binding (PSBD)" evidence="12">
    <location>
        <begin position="137"/>
        <end position="174"/>
    </location>
</feature>
<evidence type="ECO:0000313" key="14">
    <source>
        <dbReference type="Proteomes" id="UP000536262"/>
    </source>
</evidence>
<evidence type="ECO:0000259" key="11">
    <source>
        <dbReference type="PROSITE" id="PS50968"/>
    </source>
</evidence>
<dbReference type="Pfam" id="PF02817">
    <property type="entry name" value="E3_binding"/>
    <property type="match status" value="1"/>
</dbReference>
<comment type="similarity">
    <text evidence="1 9">Belongs to the 2-oxoacid dehydrogenase family.</text>
</comment>
<dbReference type="Gene3D" id="4.10.320.10">
    <property type="entry name" value="E3-binding domain"/>
    <property type="match status" value="1"/>
</dbReference>
<gene>
    <name evidence="13" type="ORF">GGR00_004340</name>
</gene>
<dbReference type="Pfam" id="PF00364">
    <property type="entry name" value="Biotin_lipoyl"/>
    <property type="match status" value="1"/>
</dbReference>
<feature type="compositionally biased region" description="Low complexity" evidence="10">
    <location>
        <begin position="83"/>
        <end position="96"/>
    </location>
</feature>
<evidence type="ECO:0000256" key="10">
    <source>
        <dbReference type="SAM" id="MobiDB-lite"/>
    </source>
</evidence>
<evidence type="ECO:0000256" key="4">
    <source>
        <dbReference type="ARBA" id="ARBA00022737"/>
    </source>
</evidence>
<comment type="caution">
    <text evidence="13">The sequence shown here is derived from an EMBL/GenBank/DDBJ whole genome shotgun (WGS) entry which is preliminary data.</text>
</comment>
<evidence type="ECO:0000256" key="9">
    <source>
        <dbReference type="RuleBase" id="RU361137"/>
    </source>
</evidence>
<dbReference type="InterPro" id="IPR050743">
    <property type="entry name" value="2-oxoacid_DH_E2_comp"/>
</dbReference>
<dbReference type="GO" id="GO:0005737">
    <property type="term" value="C:cytoplasm"/>
    <property type="evidence" value="ECO:0007669"/>
    <property type="project" value="TreeGrafter"/>
</dbReference>
<evidence type="ECO:0000313" key="13">
    <source>
        <dbReference type="EMBL" id="MBB6356528.1"/>
    </source>
</evidence>
<evidence type="ECO:0000259" key="12">
    <source>
        <dbReference type="PROSITE" id="PS51826"/>
    </source>
</evidence>
<dbReference type="InterPro" id="IPR003016">
    <property type="entry name" value="2-oxoA_DH_lipoyl-BS"/>
</dbReference>
<reference evidence="13 14" key="1">
    <citation type="submission" date="2020-08" db="EMBL/GenBank/DDBJ databases">
        <title>Genomic Encyclopedia of Type Strains, Phase IV (KMG-IV): sequencing the most valuable type-strain genomes for metagenomic binning, comparative biology and taxonomic classification.</title>
        <authorList>
            <person name="Goeker M."/>
        </authorList>
    </citation>
    <scope>NUCLEOTIDE SEQUENCE [LARGE SCALE GENOMIC DNA]</scope>
    <source>
        <strain evidence="13 14">DSM 7051</strain>
    </source>
</reference>
<dbReference type="Gene3D" id="3.30.559.10">
    <property type="entry name" value="Chloramphenicol acetyltransferase-like domain"/>
    <property type="match status" value="1"/>
</dbReference>
<proteinExistence type="inferred from homology"/>
<accession>A0A7X0FBL6</accession>
<dbReference type="FunFam" id="2.40.50.100:FF:000009">
    <property type="entry name" value="Acetyltransferase component of pyruvate dehydrogenase complex"/>
    <property type="match status" value="1"/>
</dbReference>
<organism evidence="13 14">
    <name type="scientific">Aminobacter aganoensis</name>
    <dbReference type="NCBI Taxonomy" id="83264"/>
    <lineage>
        <taxon>Bacteria</taxon>
        <taxon>Pseudomonadati</taxon>
        <taxon>Pseudomonadota</taxon>
        <taxon>Alphaproteobacteria</taxon>
        <taxon>Hyphomicrobiales</taxon>
        <taxon>Phyllobacteriaceae</taxon>
        <taxon>Aminobacter</taxon>
    </lineage>
</organism>
<dbReference type="GO" id="GO:0006086">
    <property type="term" value="P:pyruvate decarboxylation to acetyl-CoA"/>
    <property type="evidence" value="ECO:0007669"/>
    <property type="project" value="UniProtKB-UniRule"/>
</dbReference>
<dbReference type="PANTHER" id="PTHR43178">
    <property type="entry name" value="DIHYDROLIPOAMIDE ACETYLTRANSFERASE COMPONENT OF PYRUVATE DEHYDROGENASE COMPLEX"/>
    <property type="match status" value="1"/>
</dbReference>
<dbReference type="InterPro" id="IPR023213">
    <property type="entry name" value="CAT-like_dom_sf"/>
</dbReference>
<evidence type="ECO:0000256" key="8">
    <source>
        <dbReference type="ARBA" id="ARBA00048370"/>
    </source>
</evidence>
<dbReference type="EC" id="2.3.1.12" evidence="9"/>
<dbReference type="InterPro" id="IPR036625">
    <property type="entry name" value="E3-bd_dom_sf"/>
</dbReference>
<dbReference type="PROSITE" id="PS51826">
    <property type="entry name" value="PSBD"/>
    <property type="match status" value="1"/>
</dbReference>
<dbReference type="EMBL" id="JACHOU010000014">
    <property type="protein sequence ID" value="MBB6356528.1"/>
    <property type="molecule type" value="Genomic_DNA"/>
</dbReference>
<evidence type="ECO:0000256" key="5">
    <source>
        <dbReference type="ARBA" id="ARBA00022823"/>
    </source>
</evidence>
<keyword evidence="5 9" id="KW-0450">Lipoyl</keyword>
<dbReference type="InterPro" id="IPR000089">
    <property type="entry name" value="Biotin_lipoyl"/>
</dbReference>
<dbReference type="SUPFAM" id="SSF51230">
    <property type="entry name" value="Single hybrid motif"/>
    <property type="match status" value="1"/>
</dbReference>
<feature type="region of interest" description="Disordered" evidence="10">
    <location>
        <begin position="83"/>
        <end position="137"/>
    </location>
</feature>
<dbReference type="GO" id="GO:0045254">
    <property type="term" value="C:pyruvate dehydrogenase complex"/>
    <property type="evidence" value="ECO:0007669"/>
    <property type="project" value="UniProtKB-UniRule"/>
</dbReference>
<dbReference type="InterPro" id="IPR004167">
    <property type="entry name" value="PSBD"/>
</dbReference>
<dbReference type="SUPFAM" id="SSF47005">
    <property type="entry name" value="Peripheral subunit-binding domain of 2-oxo acid dehydrogenase complex"/>
    <property type="match status" value="1"/>
</dbReference>
<keyword evidence="3 9" id="KW-0808">Transferase</keyword>
<evidence type="ECO:0000256" key="1">
    <source>
        <dbReference type="ARBA" id="ARBA00007317"/>
    </source>
</evidence>
<evidence type="ECO:0000256" key="6">
    <source>
        <dbReference type="ARBA" id="ARBA00023315"/>
    </source>
</evidence>
<dbReference type="Proteomes" id="UP000536262">
    <property type="component" value="Unassembled WGS sequence"/>
</dbReference>
<feature type="compositionally biased region" description="Low complexity" evidence="10">
    <location>
        <begin position="104"/>
        <end position="113"/>
    </location>
</feature>
<dbReference type="FunFam" id="3.30.559.10:FF:000004">
    <property type="entry name" value="Acetyltransferase component of pyruvate dehydrogenase complex"/>
    <property type="match status" value="1"/>
</dbReference>
<dbReference type="PROSITE" id="PS50968">
    <property type="entry name" value="BIOTINYL_LIPOYL"/>
    <property type="match status" value="1"/>
</dbReference>
<dbReference type="GO" id="GO:0031405">
    <property type="term" value="F:lipoic acid binding"/>
    <property type="evidence" value="ECO:0007669"/>
    <property type="project" value="TreeGrafter"/>
</dbReference>
<dbReference type="SUPFAM" id="SSF52777">
    <property type="entry name" value="CoA-dependent acyltransferases"/>
    <property type="match status" value="1"/>
</dbReference>
<evidence type="ECO:0000256" key="7">
    <source>
        <dbReference type="ARBA" id="ARBA00025211"/>
    </source>
</evidence>
<dbReference type="PROSITE" id="PS00189">
    <property type="entry name" value="LIPOYL"/>
    <property type="match status" value="1"/>
</dbReference>
<dbReference type="Pfam" id="PF00198">
    <property type="entry name" value="2-oxoacid_dh"/>
    <property type="match status" value="1"/>
</dbReference>
<comment type="cofactor">
    <cofactor evidence="9">
        <name>(R)-lipoate</name>
        <dbReference type="ChEBI" id="CHEBI:83088"/>
    </cofactor>
    <text evidence="9">Binds 1 lipoyl cofactor covalently.</text>
</comment>
<feature type="domain" description="Lipoyl-binding" evidence="11">
    <location>
        <begin position="1"/>
        <end position="74"/>
    </location>
</feature>
<evidence type="ECO:0000256" key="3">
    <source>
        <dbReference type="ARBA" id="ARBA00022679"/>
    </source>
</evidence>
<comment type="catalytic activity">
    <reaction evidence="8 9">
        <text>N(6)-[(R)-dihydrolipoyl]-L-lysyl-[protein] + acetyl-CoA = N(6)-[(R)-S(8)-acetyldihydrolipoyl]-L-lysyl-[protein] + CoA</text>
        <dbReference type="Rhea" id="RHEA:17017"/>
        <dbReference type="Rhea" id="RHEA-COMP:10475"/>
        <dbReference type="Rhea" id="RHEA-COMP:10478"/>
        <dbReference type="ChEBI" id="CHEBI:57287"/>
        <dbReference type="ChEBI" id="CHEBI:57288"/>
        <dbReference type="ChEBI" id="CHEBI:83100"/>
        <dbReference type="ChEBI" id="CHEBI:83111"/>
        <dbReference type="EC" id="2.3.1.12"/>
    </reaction>
</comment>
<name>A0A7X0FBL6_9HYPH</name>
<comment type="subunit">
    <text evidence="2 9">Forms a 24-polypeptide structural core with octahedral symmetry.</text>
</comment>
<dbReference type="CDD" id="cd06849">
    <property type="entry name" value="lipoyl_domain"/>
    <property type="match status" value="1"/>
</dbReference>
<sequence>MEVRLPDIGDYKNVPVVEFLVKPGDVVAVEDPLMTVESDKATMEIPAPFAGTVREFAVSIGTRVSQGALLLTIDATAPATAPAALAPETSKPEAAPAAPPVKAEPPAQVQASPAPAPAPAPVSSGPAVAMETSAGAHATPSVRAFARELGVDLGTVKPSGAKGRILREDVTAHIKERLAGGSSVQVSGSGIGAGLPAWPAVDYEKFGPVERQPLSRIQKISGGNLTRNWLTIPHVTNFDKADVTGLEEFRKELNAANKDAKVTMVAFLIKASALALKAYPRFNASLDGEELVLKNYVHVGFAADTPKGLMVPVIRDCDRKGVLEIATEMRALADKARGGGLSAADMQGGCFSVSSLGGIGGAGFTPIINAPEVAILGAGRSAMEAIWDGKAFQPKLIMPVSLSWDHRVIDGVAAARFLGHIAALLGDFRRAIV</sequence>
<keyword evidence="14" id="KW-1185">Reference proteome</keyword>
<dbReference type="InterPro" id="IPR006256">
    <property type="entry name" value="AcTrfase_Pyrv_DH_cplx"/>
</dbReference>
<comment type="function">
    <text evidence="7">The pyruvate dehydrogenase complex catalyzes the overall conversion of pyruvate to acetyl-CoA and CO(2). It contains multiple copies of three enzymatic components: pyruvate dehydrogenase (E1), dihydrolipoamide acetyltransferase (E2) and lipoamide dehydrogenase (E3).</text>
</comment>
<evidence type="ECO:0000256" key="2">
    <source>
        <dbReference type="ARBA" id="ARBA00011484"/>
    </source>
</evidence>
<dbReference type="AlphaFoldDB" id="A0A7X0FBL6"/>
<protein>
    <recommendedName>
        <fullName evidence="9">Acetyltransferase component of pyruvate dehydrogenase complex</fullName>
        <ecNumber evidence="9">2.3.1.12</ecNumber>
    </recommendedName>
</protein>
<dbReference type="PANTHER" id="PTHR43178:SF2">
    <property type="entry name" value="DIHYDROLIPOYLLYSINE-RESIDUE ACETYLTRANSFERASE COMPONENT OF PYRUVATE DEHYDROGENASE COMPLEX"/>
    <property type="match status" value="1"/>
</dbReference>
<dbReference type="InterPro" id="IPR001078">
    <property type="entry name" value="2-oxoacid_DH_actylTfrase"/>
</dbReference>
<keyword evidence="6 9" id="KW-0012">Acyltransferase</keyword>
<keyword evidence="4" id="KW-0677">Repeat</keyword>
<keyword evidence="13" id="KW-0670">Pyruvate</keyword>
<dbReference type="Gene3D" id="2.40.50.100">
    <property type="match status" value="1"/>
</dbReference>